<evidence type="ECO:0000256" key="1">
    <source>
        <dbReference type="SAM" id="MobiDB-lite"/>
    </source>
</evidence>
<reference evidence="2 3" key="1">
    <citation type="submission" date="2024-02" db="EMBL/GenBank/DDBJ databases">
        <title>De novo assembly and annotation of 12 fungi associated with fruit tree decline syndrome in Ontario, Canada.</title>
        <authorList>
            <person name="Sulman M."/>
            <person name="Ellouze W."/>
            <person name="Ilyukhin E."/>
        </authorList>
    </citation>
    <scope>NUCLEOTIDE SEQUENCE [LARGE SCALE GENOMIC DNA]</scope>
    <source>
        <strain evidence="2 3">M169</strain>
    </source>
</reference>
<protein>
    <submittedName>
        <fullName evidence="2">Uncharacterized protein</fullName>
    </submittedName>
</protein>
<evidence type="ECO:0000313" key="2">
    <source>
        <dbReference type="EMBL" id="KAK7714554.1"/>
    </source>
</evidence>
<dbReference type="Proteomes" id="UP001430848">
    <property type="component" value="Unassembled WGS sequence"/>
</dbReference>
<dbReference type="EMBL" id="JAKNSF020000115">
    <property type="protein sequence ID" value="KAK7714554.1"/>
    <property type="molecule type" value="Genomic_DNA"/>
</dbReference>
<name>A0ABR1NTC9_DIAER</name>
<feature type="region of interest" description="Disordered" evidence="1">
    <location>
        <begin position="178"/>
        <end position="201"/>
    </location>
</feature>
<organism evidence="2 3">
    <name type="scientific">Diaporthe eres</name>
    <name type="common">Phomopsis oblonga</name>
    <dbReference type="NCBI Taxonomy" id="83184"/>
    <lineage>
        <taxon>Eukaryota</taxon>
        <taxon>Fungi</taxon>
        <taxon>Dikarya</taxon>
        <taxon>Ascomycota</taxon>
        <taxon>Pezizomycotina</taxon>
        <taxon>Sordariomycetes</taxon>
        <taxon>Sordariomycetidae</taxon>
        <taxon>Diaporthales</taxon>
        <taxon>Diaporthaceae</taxon>
        <taxon>Diaporthe</taxon>
        <taxon>Diaporthe eres species complex</taxon>
    </lineage>
</organism>
<sequence>MDTSADTTKPSTTPAEEPALRTITVGVEDHVAIEASVPEVRVMTEERSGDFDKDHVSHVVIQQEAIFRSVGYHYDWNFPGPYWCFLGKIAAKALYNDEAELEVLNYVPVGRREFIAYTTSMWTAAVKAGEGAGVTELPPLNVIEVNFKKPLPGQPLEMFWVPARGLITAKIRQWNEEPDEIDEAEATDGGCLVKDKRLDEE</sequence>
<gene>
    <name evidence="2" type="ORF">SLS63_011676</name>
</gene>
<keyword evidence="3" id="KW-1185">Reference proteome</keyword>
<evidence type="ECO:0000313" key="3">
    <source>
        <dbReference type="Proteomes" id="UP001430848"/>
    </source>
</evidence>
<comment type="caution">
    <text evidence="2">The sequence shown here is derived from an EMBL/GenBank/DDBJ whole genome shotgun (WGS) entry which is preliminary data.</text>
</comment>
<accession>A0ABR1NTC9</accession>
<proteinExistence type="predicted"/>